<feature type="domain" description="Non-reducing end beta-L-arabinofuranosidase-like GH127 C-terminal" evidence="3">
    <location>
        <begin position="540"/>
        <end position="653"/>
    </location>
</feature>
<evidence type="ECO:0000259" key="2">
    <source>
        <dbReference type="Pfam" id="PF20736"/>
    </source>
</evidence>
<evidence type="ECO:0000313" key="4">
    <source>
        <dbReference type="EMBL" id="QAY66676.1"/>
    </source>
</evidence>
<dbReference type="SUPFAM" id="SSF48208">
    <property type="entry name" value="Six-hairpin glycosidases"/>
    <property type="match status" value="1"/>
</dbReference>
<feature type="domain" description="Non-reducing end beta-L-arabinofuranosidase-like GH127 middle" evidence="2">
    <location>
        <begin position="443"/>
        <end position="538"/>
    </location>
</feature>
<accession>A0A4P6EVJ7</accession>
<gene>
    <name evidence="4" type="ORF">ET464_09910</name>
</gene>
<name>A0A4P6EVJ7_9BACL</name>
<dbReference type="GO" id="GO:0005975">
    <property type="term" value="P:carbohydrate metabolic process"/>
    <property type="evidence" value="ECO:0007669"/>
    <property type="project" value="InterPro"/>
</dbReference>
<evidence type="ECO:0000313" key="5">
    <source>
        <dbReference type="Proteomes" id="UP000293568"/>
    </source>
</evidence>
<protein>
    <submittedName>
        <fullName evidence="4">Glycoside hydrolase family 127 protein</fullName>
    </submittedName>
</protein>
<keyword evidence="4" id="KW-0378">Hydrolase</keyword>
<reference evidence="4 5" key="1">
    <citation type="submission" date="2019-01" db="EMBL/GenBank/DDBJ databases">
        <title>Genome sequencing of strain FW100M-2.</title>
        <authorList>
            <person name="Heo J."/>
            <person name="Kim S.-J."/>
            <person name="Kim J.-S."/>
            <person name="Hong S.-B."/>
            <person name="Kwon S.-W."/>
        </authorList>
    </citation>
    <scope>NUCLEOTIDE SEQUENCE [LARGE SCALE GENOMIC DNA]</scope>
    <source>
        <strain evidence="4 5">FW100M-2</strain>
    </source>
</reference>
<dbReference type="GO" id="GO:0016787">
    <property type="term" value="F:hydrolase activity"/>
    <property type="evidence" value="ECO:0007669"/>
    <property type="project" value="UniProtKB-KW"/>
</dbReference>
<dbReference type="Pfam" id="PF20736">
    <property type="entry name" value="Glyco_hydro127M"/>
    <property type="match status" value="1"/>
</dbReference>
<feature type="domain" description="Non-reducing end beta-L-arabinofuranosidase-like GH127 catalytic" evidence="1">
    <location>
        <begin position="17"/>
        <end position="433"/>
    </location>
</feature>
<evidence type="ECO:0000259" key="1">
    <source>
        <dbReference type="Pfam" id="PF07944"/>
    </source>
</evidence>
<proteinExistence type="predicted"/>
<dbReference type="InterPro" id="IPR012341">
    <property type="entry name" value="6hp_glycosidase-like_sf"/>
</dbReference>
<dbReference type="Pfam" id="PF07944">
    <property type="entry name" value="Beta-AFase-like_GH127_cat"/>
    <property type="match status" value="1"/>
</dbReference>
<dbReference type="Pfam" id="PF20737">
    <property type="entry name" value="Glyco_hydro127C"/>
    <property type="match status" value="1"/>
</dbReference>
<sequence length="655" mass="73337">MAEAASMERSRILPLTKVNVNDPFWNYYCNLVRHTVVPYQWEALNDRVEGAEPSGAVRNFKIAAGLEQGEFYGFVFQDSDLAKWLEATGYLLATSPDPELEAVADEMIDIIARAQHANGYLNTYFTIKKPGEQWTNLMDCHELYCAGHMIEAGVAYYKATGKRKLLDVVIRFADYINEVFGNEPGKLQGYDGHQEIELALVKLYETTGSRNYLNLSQFFIHARGTEPNFLVQETQSRNYESHWGFVHPKKIDTAYFQAHQPVREQEHAIGHAVRFVYMLSGMIDVAAETGDTGLFAACRRLWDNMTERQMYITGGIGSMAHGEAFSFDYDLPNDTVYAETCASIGLVFAAQRMLRLEPHAKYADVLERALYNTVVGGMARDGKHFFYVNPLEADPKACNGGNKNYGHVKPVRQEWFGCACCPPNVARLLASLGSYLYTADNDTVYAHLYIGGEAEVELGGTTVVLKQQSELPWSGYVRFEVQPEQTAVFKLAFRLPVWSPSASITVNGQTYKAGTVNGYAVLERTWQAGDTVELALEMPVMRMHSHPLVRSNAGKTALQRGPLVYCLEQADNGEHLHELSLPKEAELSWRKAEDLLDGVVVIEAEGERLKAEDWGTALYSASAAPGTRLQPLLFIPYFAWANRGEGEMAVWVRES</sequence>
<keyword evidence="5" id="KW-1185">Reference proteome</keyword>
<dbReference type="InterPro" id="IPR008928">
    <property type="entry name" value="6-hairpin_glycosidase_sf"/>
</dbReference>
<dbReference type="InterPro" id="IPR049049">
    <property type="entry name" value="Beta-AFase-like_GH127_C"/>
</dbReference>
<dbReference type="PANTHER" id="PTHR43465:SF2">
    <property type="entry name" value="DUF1680 DOMAIN PROTEIN (AFU_ORTHOLOGUE AFUA_1G08910)"/>
    <property type="match status" value="1"/>
</dbReference>
<organism evidence="4 5">
    <name type="scientific">Paenibacillus protaetiae</name>
    <dbReference type="NCBI Taxonomy" id="2509456"/>
    <lineage>
        <taxon>Bacteria</taxon>
        <taxon>Bacillati</taxon>
        <taxon>Bacillota</taxon>
        <taxon>Bacilli</taxon>
        <taxon>Bacillales</taxon>
        <taxon>Paenibacillaceae</taxon>
        <taxon>Paenibacillus</taxon>
    </lineage>
</organism>
<dbReference type="PANTHER" id="PTHR43465">
    <property type="entry name" value="DUF1680 DOMAIN PROTEIN (AFU_ORTHOLOGUE AFUA_1G08910)"/>
    <property type="match status" value="1"/>
</dbReference>
<dbReference type="InterPro" id="IPR049046">
    <property type="entry name" value="Beta-AFase-like_GH127_middle"/>
</dbReference>
<dbReference type="InterPro" id="IPR049174">
    <property type="entry name" value="Beta-AFase-like"/>
</dbReference>
<dbReference type="Gene3D" id="1.50.10.10">
    <property type="match status" value="1"/>
</dbReference>
<evidence type="ECO:0000259" key="3">
    <source>
        <dbReference type="Pfam" id="PF20737"/>
    </source>
</evidence>
<dbReference type="OrthoDB" id="9757939at2"/>
<dbReference type="InterPro" id="IPR012878">
    <property type="entry name" value="Beta-AFase-like_GH127_cat"/>
</dbReference>
<dbReference type="AlphaFoldDB" id="A0A4P6EVJ7"/>
<dbReference type="KEGG" id="pprt:ET464_09910"/>
<dbReference type="Proteomes" id="UP000293568">
    <property type="component" value="Chromosome"/>
</dbReference>
<dbReference type="EMBL" id="CP035492">
    <property type="protein sequence ID" value="QAY66676.1"/>
    <property type="molecule type" value="Genomic_DNA"/>
</dbReference>
<dbReference type="RefSeq" id="WP_129440493.1">
    <property type="nucleotide sequence ID" value="NZ_CP035492.1"/>
</dbReference>